<gene>
    <name evidence="1" type="ORF">Acr_00g0083440</name>
</gene>
<reference evidence="2" key="1">
    <citation type="submission" date="2019-07" db="EMBL/GenBank/DDBJ databases">
        <title>De Novo Assembly of kiwifruit Actinidia rufa.</title>
        <authorList>
            <person name="Sugita-Konishi S."/>
            <person name="Sato K."/>
            <person name="Mori E."/>
            <person name="Abe Y."/>
            <person name="Kisaki G."/>
            <person name="Hamano K."/>
            <person name="Suezawa K."/>
            <person name="Otani M."/>
            <person name="Fukuda T."/>
            <person name="Manabe T."/>
            <person name="Gomi K."/>
            <person name="Tabuchi M."/>
            <person name="Akimitsu K."/>
            <person name="Kataoka I."/>
        </authorList>
    </citation>
    <scope>NUCLEOTIDE SEQUENCE [LARGE SCALE GENOMIC DNA]</scope>
    <source>
        <strain evidence="2">cv. Fuchu</strain>
    </source>
</reference>
<dbReference type="AlphaFoldDB" id="A0A7J0DWP6"/>
<name>A0A7J0DWP6_9ERIC</name>
<dbReference type="Proteomes" id="UP000585474">
    <property type="component" value="Unassembled WGS sequence"/>
</dbReference>
<organism evidence="1 2">
    <name type="scientific">Actinidia rufa</name>
    <dbReference type="NCBI Taxonomy" id="165716"/>
    <lineage>
        <taxon>Eukaryota</taxon>
        <taxon>Viridiplantae</taxon>
        <taxon>Streptophyta</taxon>
        <taxon>Embryophyta</taxon>
        <taxon>Tracheophyta</taxon>
        <taxon>Spermatophyta</taxon>
        <taxon>Magnoliopsida</taxon>
        <taxon>eudicotyledons</taxon>
        <taxon>Gunneridae</taxon>
        <taxon>Pentapetalae</taxon>
        <taxon>asterids</taxon>
        <taxon>Ericales</taxon>
        <taxon>Actinidiaceae</taxon>
        <taxon>Actinidia</taxon>
    </lineage>
</organism>
<keyword evidence="2" id="KW-1185">Reference proteome</keyword>
<dbReference type="EMBL" id="BJWL01000410">
    <property type="protein sequence ID" value="GFS43076.1"/>
    <property type="molecule type" value="Genomic_DNA"/>
</dbReference>
<evidence type="ECO:0000313" key="1">
    <source>
        <dbReference type="EMBL" id="GFS43076.1"/>
    </source>
</evidence>
<evidence type="ECO:0000313" key="2">
    <source>
        <dbReference type="Proteomes" id="UP000585474"/>
    </source>
</evidence>
<comment type="caution">
    <text evidence="1">The sequence shown here is derived from an EMBL/GenBank/DDBJ whole genome shotgun (WGS) entry which is preliminary data.</text>
</comment>
<accession>A0A7J0DWP6</accession>
<protein>
    <submittedName>
        <fullName evidence="1">FAD-binding Berberine family protein</fullName>
    </submittedName>
</protein>
<sequence>MRVLMFADRRPGLNPRGLALDVDGYRPDVVHVKDDEGDSIGDVGDPVIIVAAAPNLELYPELLGAEHGGLDVVYVQRGDDDGGLWGGWSVEAAVSDVGLEDSGVGSVAGAVDYG</sequence>
<proteinExistence type="predicted"/>